<protein>
    <recommendedName>
        <fullName evidence="4">HTH gntR-type domain-containing protein</fullName>
    </recommendedName>
</protein>
<dbReference type="GO" id="GO:0003677">
    <property type="term" value="F:DNA binding"/>
    <property type="evidence" value="ECO:0007669"/>
    <property type="project" value="UniProtKB-KW"/>
</dbReference>
<evidence type="ECO:0000313" key="5">
    <source>
        <dbReference type="EMBL" id="GII49974.1"/>
    </source>
</evidence>
<dbReference type="EMBL" id="BOOQ01000047">
    <property type="protein sequence ID" value="GII49974.1"/>
    <property type="molecule type" value="Genomic_DNA"/>
</dbReference>
<dbReference type="Gene3D" id="1.10.10.10">
    <property type="entry name" value="Winged helix-like DNA-binding domain superfamily/Winged helix DNA-binding domain"/>
    <property type="match status" value="1"/>
</dbReference>
<sequence>MLLRSFGAMTIDPSADRPVYKQLADLIRARIEAGEYRPGQRLPAESDYVAEYGISRDSVRRAIAVLRGEGLIVTELRGSRVRDAGEAVTVPIAPGAQVTARMPTEPERRQLGIAEGVPILVVTEPDGETRKLPADRTIIEASKEQQEV</sequence>
<dbReference type="InterPro" id="IPR036388">
    <property type="entry name" value="WH-like_DNA-bd_sf"/>
</dbReference>
<dbReference type="GO" id="GO:0003700">
    <property type="term" value="F:DNA-binding transcription factor activity"/>
    <property type="evidence" value="ECO:0007669"/>
    <property type="project" value="InterPro"/>
</dbReference>
<evidence type="ECO:0000256" key="1">
    <source>
        <dbReference type="ARBA" id="ARBA00023015"/>
    </source>
</evidence>
<comment type="caution">
    <text evidence="5">The sequence shown here is derived from an EMBL/GenBank/DDBJ whole genome shotgun (WGS) entry which is preliminary data.</text>
</comment>
<gene>
    <name evidence="5" type="ORF">Psi02_63980</name>
</gene>
<keyword evidence="6" id="KW-1185">Reference proteome</keyword>
<evidence type="ECO:0000256" key="2">
    <source>
        <dbReference type="ARBA" id="ARBA00023125"/>
    </source>
</evidence>
<evidence type="ECO:0000256" key="3">
    <source>
        <dbReference type="ARBA" id="ARBA00023163"/>
    </source>
</evidence>
<dbReference type="InterPro" id="IPR036390">
    <property type="entry name" value="WH_DNA-bd_sf"/>
</dbReference>
<proteinExistence type="predicted"/>
<dbReference type="InterPro" id="IPR000524">
    <property type="entry name" value="Tscrpt_reg_HTH_GntR"/>
</dbReference>
<dbReference type="InterPro" id="IPR050679">
    <property type="entry name" value="Bact_HTH_transcr_reg"/>
</dbReference>
<keyword evidence="3" id="KW-0804">Transcription</keyword>
<dbReference type="PROSITE" id="PS50949">
    <property type="entry name" value="HTH_GNTR"/>
    <property type="match status" value="1"/>
</dbReference>
<organism evidence="5 6">
    <name type="scientific">Planotetraspora silvatica</name>
    <dbReference type="NCBI Taxonomy" id="234614"/>
    <lineage>
        <taxon>Bacteria</taxon>
        <taxon>Bacillati</taxon>
        <taxon>Actinomycetota</taxon>
        <taxon>Actinomycetes</taxon>
        <taxon>Streptosporangiales</taxon>
        <taxon>Streptosporangiaceae</taxon>
        <taxon>Planotetraspora</taxon>
    </lineage>
</organism>
<dbReference type="PANTHER" id="PTHR44846">
    <property type="entry name" value="MANNOSYL-D-GLYCERATE TRANSPORT/METABOLISM SYSTEM REPRESSOR MNGR-RELATED"/>
    <property type="match status" value="1"/>
</dbReference>
<keyword evidence="2" id="KW-0238">DNA-binding</keyword>
<dbReference type="PANTHER" id="PTHR44846:SF17">
    <property type="entry name" value="GNTR-FAMILY TRANSCRIPTIONAL REGULATOR"/>
    <property type="match status" value="1"/>
</dbReference>
<accession>A0A8J3UQD8</accession>
<dbReference type="CDD" id="cd07377">
    <property type="entry name" value="WHTH_GntR"/>
    <property type="match status" value="1"/>
</dbReference>
<dbReference type="GO" id="GO:0045892">
    <property type="term" value="P:negative regulation of DNA-templated transcription"/>
    <property type="evidence" value="ECO:0007669"/>
    <property type="project" value="TreeGrafter"/>
</dbReference>
<dbReference type="AlphaFoldDB" id="A0A8J3UQD8"/>
<name>A0A8J3UQD8_9ACTN</name>
<dbReference type="Pfam" id="PF00392">
    <property type="entry name" value="GntR"/>
    <property type="match status" value="1"/>
</dbReference>
<dbReference type="SMART" id="SM00345">
    <property type="entry name" value="HTH_GNTR"/>
    <property type="match status" value="1"/>
</dbReference>
<dbReference type="Proteomes" id="UP000644610">
    <property type="component" value="Unassembled WGS sequence"/>
</dbReference>
<dbReference type="PRINTS" id="PR00035">
    <property type="entry name" value="HTHGNTR"/>
</dbReference>
<feature type="domain" description="HTH gntR-type" evidence="4">
    <location>
        <begin position="17"/>
        <end position="84"/>
    </location>
</feature>
<evidence type="ECO:0000259" key="4">
    <source>
        <dbReference type="PROSITE" id="PS50949"/>
    </source>
</evidence>
<evidence type="ECO:0000313" key="6">
    <source>
        <dbReference type="Proteomes" id="UP000644610"/>
    </source>
</evidence>
<keyword evidence="1" id="KW-0805">Transcription regulation</keyword>
<dbReference type="SUPFAM" id="SSF46785">
    <property type="entry name" value="Winged helix' DNA-binding domain"/>
    <property type="match status" value="1"/>
</dbReference>
<reference evidence="5" key="1">
    <citation type="submission" date="2021-01" db="EMBL/GenBank/DDBJ databases">
        <title>Whole genome shotgun sequence of Planotetraspora silvatica NBRC 100141.</title>
        <authorList>
            <person name="Komaki H."/>
            <person name="Tamura T."/>
        </authorList>
    </citation>
    <scope>NUCLEOTIDE SEQUENCE</scope>
    <source>
        <strain evidence="5">NBRC 100141</strain>
    </source>
</reference>